<dbReference type="AlphaFoldDB" id="A0A699JQS7"/>
<feature type="non-terminal residue" evidence="2">
    <location>
        <position position="1"/>
    </location>
</feature>
<proteinExistence type="predicted"/>
<evidence type="ECO:0000313" key="2">
    <source>
        <dbReference type="EMBL" id="GFA52562.1"/>
    </source>
</evidence>
<sequence>CKQFFKVDGVPDGRKIQLASMHMFDIALVWYPQYVKKYPDNTPWDHFEVKVIKRFGVLYDDPIVELKNLKQAGSVQTYQEAFEALLNRVNLPELVAVSDMVGVTDSLQITLNALSGLNSYQTIRVRG</sequence>
<organism evidence="2">
    <name type="scientific">Tanacetum cinerariifolium</name>
    <name type="common">Dalmatian daisy</name>
    <name type="synonym">Chrysanthemum cinerariifolium</name>
    <dbReference type="NCBI Taxonomy" id="118510"/>
    <lineage>
        <taxon>Eukaryota</taxon>
        <taxon>Viridiplantae</taxon>
        <taxon>Streptophyta</taxon>
        <taxon>Embryophyta</taxon>
        <taxon>Tracheophyta</taxon>
        <taxon>Spermatophyta</taxon>
        <taxon>Magnoliopsida</taxon>
        <taxon>eudicotyledons</taxon>
        <taxon>Gunneridae</taxon>
        <taxon>Pentapetalae</taxon>
        <taxon>asterids</taxon>
        <taxon>campanulids</taxon>
        <taxon>Asterales</taxon>
        <taxon>Asteraceae</taxon>
        <taxon>Asteroideae</taxon>
        <taxon>Anthemideae</taxon>
        <taxon>Anthemidinae</taxon>
        <taxon>Tanacetum</taxon>
    </lineage>
</organism>
<feature type="non-terminal residue" evidence="2">
    <location>
        <position position="127"/>
    </location>
</feature>
<dbReference type="Pfam" id="PF03732">
    <property type="entry name" value="Retrotrans_gag"/>
    <property type="match status" value="1"/>
</dbReference>
<feature type="domain" description="Retrotransposon gag" evidence="1">
    <location>
        <begin position="17"/>
        <end position="93"/>
    </location>
</feature>
<protein>
    <submittedName>
        <fullName evidence="2">Gypsy/Ty3 retroelement polyprotein</fullName>
    </submittedName>
</protein>
<dbReference type="EMBL" id="BKCJ010439385">
    <property type="protein sequence ID" value="GFA52562.1"/>
    <property type="molecule type" value="Genomic_DNA"/>
</dbReference>
<accession>A0A699JQS7</accession>
<evidence type="ECO:0000259" key="1">
    <source>
        <dbReference type="Pfam" id="PF03732"/>
    </source>
</evidence>
<name>A0A699JQS7_TANCI</name>
<gene>
    <name evidence="2" type="ORF">Tci_624534</name>
</gene>
<comment type="caution">
    <text evidence="2">The sequence shown here is derived from an EMBL/GenBank/DDBJ whole genome shotgun (WGS) entry which is preliminary data.</text>
</comment>
<reference evidence="2" key="1">
    <citation type="journal article" date="2019" name="Sci. Rep.">
        <title>Draft genome of Tanacetum cinerariifolium, the natural source of mosquito coil.</title>
        <authorList>
            <person name="Yamashiro T."/>
            <person name="Shiraishi A."/>
            <person name="Satake H."/>
            <person name="Nakayama K."/>
        </authorList>
    </citation>
    <scope>NUCLEOTIDE SEQUENCE</scope>
</reference>
<dbReference type="InterPro" id="IPR005162">
    <property type="entry name" value="Retrotrans_gag_dom"/>
</dbReference>